<gene>
    <name evidence="4" type="ORF">SAMN05660420_01458</name>
</gene>
<dbReference type="CDD" id="cd00009">
    <property type="entry name" value="AAA"/>
    <property type="match status" value="1"/>
</dbReference>
<dbReference type="OrthoDB" id="8482304at2"/>
<dbReference type="PANTHER" id="PTHR19871:SF14">
    <property type="entry name" value="DUF4062 DOMAIN-CONTAINING PROTEIN"/>
    <property type="match status" value="1"/>
</dbReference>
<evidence type="ECO:0000259" key="2">
    <source>
        <dbReference type="Pfam" id="PF13271"/>
    </source>
</evidence>
<reference evidence="4 5" key="1">
    <citation type="submission" date="2016-10" db="EMBL/GenBank/DDBJ databases">
        <authorList>
            <person name="de Groot N.N."/>
        </authorList>
    </citation>
    <scope>NUCLEOTIDE SEQUENCE [LARGE SCALE GENOMIC DNA]</scope>
    <source>
        <strain evidence="4 5">DSM 7343</strain>
    </source>
</reference>
<evidence type="ECO:0000259" key="3">
    <source>
        <dbReference type="Pfam" id="PF24883"/>
    </source>
</evidence>
<dbReference type="SUPFAM" id="SSF52540">
    <property type="entry name" value="P-loop containing nucleoside triphosphate hydrolases"/>
    <property type="match status" value="1"/>
</dbReference>
<dbReference type="EMBL" id="FNQN01000003">
    <property type="protein sequence ID" value="SEA16877.1"/>
    <property type="molecule type" value="Genomic_DNA"/>
</dbReference>
<dbReference type="PANTHER" id="PTHR19871">
    <property type="entry name" value="BETA TRANSDUCIN-RELATED PROTEIN"/>
    <property type="match status" value="1"/>
</dbReference>
<evidence type="ECO:0000256" key="1">
    <source>
        <dbReference type="ARBA" id="ARBA00022737"/>
    </source>
</evidence>
<organism evidence="4 5">
    <name type="scientific">Desulfuromusa kysingii</name>
    <dbReference type="NCBI Taxonomy" id="37625"/>
    <lineage>
        <taxon>Bacteria</taxon>
        <taxon>Pseudomonadati</taxon>
        <taxon>Thermodesulfobacteriota</taxon>
        <taxon>Desulfuromonadia</taxon>
        <taxon>Desulfuromonadales</taxon>
        <taxon>Geopsychrobacteraceae</taxon>
        <taxon>Desulfuromusa</taxon>
    </lineage>
</organism>
<dbReference type="Proteomes" id="UP000199409">
    <property type="component" value="Unassembled WGS sequence"/>
</dbReference>
<dbReference type="AlphaFoldDB" id="A0A1H3YZM6"/>
<dbReference type="Pfam" id="PF24883">
    <property type="entry name" value="NPHP3_N"/>
    <property type="match status" value="1"/>
</dbReference>
<keyword evidence="5" id="KW-1185">Reference proteome</keyword>
<evidence type="ECO:0000313" key="5">
    <source>
        <dbReference type="Proteomes" id="UP000199409"/>
    </source>
</evidence>
<dbReference type="Gene3D" id="3.40.50.300">
    <property type="entry name" value="P-loop containing nucleotide triphosphate hydrolases"/>
    <property type="match status" value="1"/>
</dbReference>
<sequence length="1060" mass="123113">MCNKTFRLFISSTFNDFQRERDRLQTEVFPEIEIYAQEKGYNFQPIDLRWGVNEEAQLDQKTLALCLGEVQTCKTHLHPNFLIMAGDRYGWTPLPYAIEQNEFETLLALIDPKDQEVLLEWYKKDLNQLPASYIIKERSGNFVDHEEWDKVEEKLRRILQTAVDIAELPEEDKSKYILSATEAEVLEGIFPYLKHTPFQTSLLKKSPDLGNTDTQHIFGFLRDIDIESRQSDKFINGASEKTEGKSDYEKAQGFKARIKEVLPENVLQVKTTQKDKESLNEAYLDEFEEKIKTFLLGQIDSQKEQDEQSSQLLKEQQAQTYFAQQKRQDFIGQEATLASIREYLGNDDTRPLIIHGPSGSGKSAIMAHAIKETTSDNRKILYRFIGATPNTSSSKEILTSLFAELKSIRNENEKNGKPGTLLDEIKKEESFEDFSYRIHSEIMRLKENIIIFIDAVDQLAHDDQFIWLPTDLPTNVKVIISALDDKNYKGDSRYFQALTARSSNIQEIPPFTDEDARKLIRKCLQNEGRKLQQHQEDYFIEQFNYSSTPLFVAVAAQNLKHWRSFDVYEGKEKSDEGITRHLPRGQQDLISDFIKNLCEQNHHKEELVNKVLGYLHASRDGLSESELLNLIDADPTFVNVVAPAPPHPKNTTKLPIVIWARLHTQIKPFIGKRRKDGDELLYLFHREFSDAVGKLNGQQNEHEAMITNTQEIILCNQNLEFKKNRWGKIYAALITGHYSFYKKRSLQKMNAEFIANLKSNEWKNSYVSFLLKKGSTYEILNKSRDSINYLESCKLTLSMLYNEDHEKWVSEYTDVLANLAHSYNSVSRTEEAISLEEERLKIIKKLYESDSDTWEEKYIEAIIYLSLSNYRLNIFTKEVDSLAEILPRLKSLYIENQIKWAKKFTRALGTLALFMKRIDQIKLAAHLERECYEELSKLYQLNKDQWIDDLINLKMNMAETHHLIGQPDIALHVDEECVELIEPRYQSSPARWGRRYTDALTNQATSLALFGRIDAAREIQEKAYEICLKSYGENDPRCIELANKVKISKKVQKQKREDSL</sequence>
<dbReference type="Pfam" id="PF13374">
    <property type="entry name" value="TPR_10"/>
    <property type="match status" value="1"/>
</dbReference>
<protein>
    <submittedName>
        <fullName evidence="4">Tetratricopeptide repeat-containing protein</fullName>
    </submittedName>
</protein>
<evidence type="ECO:0000313" key="4">
    <source>
        <dbReference type="EMBL" id="SEA16877.1"/>
    </source>
</evidence>
<keyword evidence="1" id="KW-0677">Repeat</keyword>
<name>A0A1H3YZM6_9BACT</name>
<dbReference type="SUPFAM" id="SSF48452">
    <property type="entry name" value="TPR-like"/>
    <property type="match status" value="1"/>
</dbReference>
<dbReference type="InterPro" id="IPR056884">
    <property type="entry name" value="NPHP3-like_N"/>
</dbReference>
<feature type="domain" description="DUF4062" evidence="2">
    <location>
        <begin position="7"/>
        <end position="103"/>
    </location>
</feature>
<dbReference type="Gene3D" id="1.25.40.10">
    <property type="entry name" value="Tetratricopeptide repeat domain"/>
    <property type="match status" value="1"/>
</dbReference>
<dbReference type="InterPro" id="IPR052752">
    <property type="entry name" value="NACHT-WD_repeat"/>
</dbReference>
<accession>A0A1H3YZM6</accession>
<feature type="domain" description="Nephrocystin 3-like N-terminal" evidence="3">
    <location>
        <begin position="341"/>
        <end position="479"/>
    </location>
</feature>
<dbReference type="RefSeq" id="WP_092346207.1">
    <property type="nucleotide sequence ID" value="NZ_FNQN01000003.1"/>
</dbReference>
<dbReference type="STRING" id="37625.SAMN05660420_01458"/>
<dbReference type="InterPro" id="IPR011990">
    <property type="entry name" value="TPR-like_helical_dom_sf"/>
</dbReference>
<dbReference type="Pfam" id="PF13271">
    <property type="entry name" value="DUF4062"/>
    <property type="match status" value="1"/>
</dbReference>
<dbReference type="InterPro" id="IPR027417">
    <property type="entry name" value="P-loop_NTPase"/>
</dbReference>
<proteinExistence type="predicted"/>
<dbReference type="InterPro" id="IPR025139">
    <property type="entry name" value="DUF4062"/>
</dbReference>